<proteinExistence type="predicted"/>
<name>A0AC35EQT5_9BILA</name>
<reference evidence="2" key="1">
    <citation type="submission" date="2022-11" db="UniProtKB">
        <authorList>
            <consortium name="WormBaseParasite"/>
        </authorList>
    </citation>
    <scope>IDENTIFICATION</scope>
</reference>
<sequence>MGYGVRFQGGDIEHERDQPLPPPKLDDGEGDVSQKGVNKATMSNNGVTYRDYLQLEKLLDCQAMKSADQGLPVPDEHLFIIIHQTYELWFKQIIFDIDHVRMLLNNKIVDETKTLQIVSLLERTVRILKLLADQILILETMSPLDFVEFRKYLTSASGFQSLQFRLLENKLGVKNDHRVKYNQQHYRDVFRTDKEMEDLVDSETQPVKYNQQHYRDVFRTDKEMEDLVDSETQPSLFKLVEKWLERTPGVMSNNDDEDDFDSICNDIKNVEIKSDSSEEEITTKEKLKNSKIIENGTHEKILENGTRKKNNNVTVGSTVEKKGFWPNYVESVGSFLNDMKKDAENPDLSQTEQRQLQQEYEKTKFSFETILSDVEYNKYVKTQERRLSHDALKGALMIYFYRDMPRFSQ</sequence>
<dbReference type="Proteomes" id="UP000887580">
    <property type="component" value="Unplaced"/>
</dbReference>
<organism evidence="1 2">
    <name type="scientific">Panagrolaimus sp. PS1159</name>
    <dbReference type="NCBI Taxonomy" id="55785"/>
    <lineage>
        <taxon>Eukaryota</taxon>
        <taxon>Metazoa</taxon>
        <taxon>Ecdysozoa</taxon>
        <taxon>Nematoda</taxon>
        <taxon>Chromadorea</taxon>
        <taxon>Rhabditida</taxon>
        <taxon>Tylenchina</taxon>
        <taxon>Panagrolaimomorpha</taxon>
        <taxon>Panagrolaimoidea</taxon>
        <taxon>Panagrolaimidae</taxon>
        <taxon>Panagrolaimus</taxon>
    </lineage>
</organism>
<dbReference type="WBParaSite" id="PS1159_v2.g10044.t3">
    <property type="protein sequence ID" value="PS1159_v2.g10044.t3"/>
    <property type="gene ID" value="PS1159_v2.g10044"/>
</dbReference>
<evidence type="ECO:0000313" key="2">
    <source>
        <dbReference type="WBParaSite" id="PS1159_v2.g10044.t3"/>
    </source>
</evidence>
<protein>
    <submittedName>
        <fullName evidence="2">Tryptophan 2,3-dioxygenase</fullName>
    </submittedName>
</protein>
<evidence type="ECO:0000313" key="1">
    <source>
        <dbReference type="Proteomes" id="UP000887580"/>
    </source>
</evidence>
<accession>A0AC35EQT5</accession>